<evidence type="ECO:0000313" key="2">
    <source>
        <dbReference type="Proteomes" id="UP000663828"/>
    </source>
</evidence>
<name>A0A816GGZ7_ADIRI</name>
<proteinExistence type="predicted"/>
<dbReference type="EMBL" id="CAJNOR010013786">
    <property type="protein sequence ID" value="CAF1675174.1"/>
    <property type="molecule type" value="Genomic_DNA"/>
</dbReference>
<dbReference type="Proteomes" id="UP000663828">
    <property type="component" value="Unassembled WGS sequence"/>
</dbReference>
<comment type="caution">
    <text evidence="1">The sequence shown here is derived from an EMBL/GenBank/DDBJ whole genome shotgun (WGS) entry which is preliminary data.</text>
</comment>
<reference evidence="1" key="1">
    <citation type="submission" date="2021-02" db="EMBL/GenBank/DDBJ databases">
        <authorList>
            <person name="Nowell W R."/>
        </authorList>
    </citation>
    <scope>NUCLEOTIDE SEQUENCE</scope>
</reference>
<gene>
    <name evidence="1" type="ORF">XAT740_LOCUS59450</name>
</gene>
<sequence>CAAPCSVANSSRSLWLITFGAGTDPYSQQTPSHFNFNTTYQQRFDGQYIQGQFALMNKVANSYSWHAIAEDHTPNDVNGYMMLIDLAEDDGSVIFNTTVHGLCIDSQYEFSAYFANTVKKGHNFAEPNIYLLATQHIRHNLSVQRSWTGNLLEYNQLTWSKHGLLFTASTSSVVLQMIANGNDDIGRDLVIDDIELRVCSNFSTGYCPSDEPTTAQNLITSTTNPNGTSTAVDMSSASTATSGIVDSCSIANSSRSLLLITFGAGIDLYSQQTPSTFNFTTTYEQRFDGYSIVAQFALMNKVPSNSDWHAGSEDHTPN</sequence>
<organism evidence="1 2">
    <name type="scientific">Adineta ricciae</name>
    <name type="common">Rotifer</name>
    <dbReference type="NCBI Taxonomy" id="249248"/>
    <lineage>
        <taxon>Eukaryota</taxon>
        <taxon>Metazoa</taxon>
        <taxon>Spiralia</taxon>
        <taxon>Gnathifera</taxon>
        <taxon>Rotifera</taxon>
        <taxon>Eurotatoria</taxon>
        <taxon>Bdelloidea</taxon>
        <taxon>Adinetida</taxon>
        <taxon>Adinetidae</taxon>
        <taxon>Adineta</taxon>
    </lineage>
</organism>
<accession>A0A816GGZ7</accession>
<dbReference type="AlphaFoldDB" id="A0A816GGZ7"/>
<evidence type="ECO:0000313" key="1">
    <source>
        <dbReference type="EMBL" id="CAF1675174.1"/>
    </source>
</evidence>
<keyword evidence="2" id="KW-1185">Reference proteome</keyword>
<feature type="non-terminal residue" evidence="1">
    <location>
        <position position="318"/>
    </location>
</feature>
<protein>
    <submittedName>
        <fullName evidence="1">Uncharacterized protein</fullName>
    </submittedName>
</protein>
<feature type="non-terminal residue" evidence="1">
    <location>
        <position position="1"/>
    </location>
</feature>